<proteinExistence type="predicted"/>
<sequence length="225" mass="26144">MKTRTHQIKLRRWFPPEDAIATAVGQLAILREDYFLELNGLIIPASNTFKQNSKDVGLGALDENSPSWRYLYFFRNSLRSLIEIRNVAERVHFEHKKELTRESLPFRNAFRKLRQELAVIPVEFEKIKKLRDNLGGHVLKNGVQDALNKMDIDKIGIFQEGEVRGKIHYKFSVELVHSVIFPGVKEENLVNEFEMLFKNTAKLVFIIGTIDEIIHSYIQGRNLLP</sequence>
<dbReference type="AlphaFoldDB" id="A0AA96GG22"/>
<accession>A0AA96GG22</accession>
<name>A0AA96GG22_9BACT</name>
<dbReference type="RefSeq" id="WP_312742699.1">
    <property type="nucleotide sequence ID" value="NZ_CP116968.1"/>
</dbReference>
<dbReference type="KEGG" id="nneo:PQG83_15095"/>
<keyword evidence="2" id="KW-1185">Reference proteome</keyword>
<protein>
    <submittedName>
        <fullName evidence="1">Uncharacterized protein</fullName>
    </submittedName>
</protein>
<gene>
    <name evidence="1" type="ORF">PQG83_15095</name>
</gene>
<reference evidence="1 2" key="1">
    <citation type="submission" date="2023-01" db="EMBL/GenBank/DDBJ databases">
        <title>Cultivation and genomic characterization of new, ubiquitous marine nitrite-oxidizing bacteria from the Nitrospirales.</title>
        <authorList>
            <person name="Mueller A.J."/>
            <person name="Daebeler A."/>
            <person name="Herbold C.W."/>
            <person name="Kirkegaard R.H."/>
            <person name="Daims H."/>
        </authorList>
    </citation>
    <scope>NUCLEOTIDE SEQUENCE [LARGE SCALE GENOMIC DNA]</scope>
    <source>
        <strain evidence="1 2">DK</strain>
    </source>
</reference>
<organism evidence="1 2">
    <name type="scientific">Candidatus Nitrospira neomarina</name>
    <dbReference type="NCBI Taxonomy" id="3020899"/>
    <lineage>
        <taxon>Bacteria</taxon>
        <taxon>Pseudomonadati</taxon>
        <taxon>Nitrospirota</taxon>
        <taxon>Nitrospiria</taxon>
        <taxon>Nitrospirales</taxon>
        <taxon>Nitrospiraceae</taxon>
        <taxon>Nitrospira</taxon>
    </lineage>
</organism>
<evidence type="ECO:0000313" key="2">
    <source>
        <dbReference type="Proteomes" id="UP001302494"/>
    </source>
</evidence>
<dbReference type="Proteomes" id="UP001302494">
    <property type="component" value="Chromosome"/>
</dbReference>
<dbReference type="EMBL" id="CP116968">
    <property type="protein sequence ID" value="WNM61073.1"/>
    <property type="molecule type" value="Genomic_DNA"/>
</dbReference>
<evidence type="ECO:0000313" key="1">
    <source>
        <dbReference type="EMBL" id="WNM61073.1"/>
    </source>
</evidence>